<organism evidence="1 2">
    <name type="scientific">Marinomonas pontica</name>
    <dbReference type="NCBI Taxonomy" id="264739"/>
    <lineage>
        <taxon>Bacteria</taxon>
        <taxon>Pseudomonadati</taxon>
        <taxon>Pseudomonadota</taxon>
        <taxon>Gammaproteobacteria</taxon>
        <taxon>Oceanospirillales</taxon>
        <taxon>Oceanospirillaceae</taxon>
        <taxon>Marinomonas</taxon>
    </lineage>
</organism>
<evidence type="ECO:0000313" key="2">
    <source>
        <dbReference type="Proteomes" id="UP001307608"/>
    </source>
</evidence>
<dbReference type="PANTHER" id="PTHR34801">
    <property type="entry name" value="EXPRESSED PROTEIN"/>
    <property type="match status" value="1"/>
</dbReference>
<dbReference type="EMBL" id="AP027271">
    <property type="protein sequence ID" value="BDX02354.1"/>
    <property type="molecule type" value="Genomic_DNA"/>
</dbReference>
<dbReference type="Pfam" id="PF07386">
    <property type="entry name" value="DUF1499"/>
    <property type="match status" value="1"/>
</dbReference>
<gene>
    <name evidence="1" type="ORF">MACH16_11020</name>
</gene>
<evidence type="ECO:0008006" key="3">
    <source>
        <dbReference type="Google" id="ProtNLM"/>
    </source>
</evidence>
<dbReference type="InterPro" id="IPR010865">
    <property type="entry name" value="DUF1499"/>
</dbReference>
<dbReference type="PANTHER" id="PTHR34801:SF6">
    <property type="entry name" value="SLL1620 PROTEIN"/>
    <property type="match status" value="1"/>
</dbReference>
<evidence type="ECO:0000313" key="1">
    <source>
        <dbReference type="EMBL" id="BDX02354.1"/>
    </source>
</evidence>
<accession>A0ABM8FE87</accession>
<proteinExistence type="predicted"/>
<keyword evidence="2" id="KW-1185">Reference proteome</keyword>
<reference evidence="1 2" key="1">
    <citation type="submission" date="2023-01" db="EMBL/GenBank/DDBJ databases">
        <title>Complete genome sequence of Marinomonas pontica strain 200518_36.</title>
        <authorList>
            <person name="Ueki S."/>
            <person name="Gajardo G."/>
            <person name="Maruyama F."/>
        </authorList>
    </citation>
    <scope>NUCLEOTIDE SEQUENCE [LARGE SCALE GENOMIC DNA]</scope>
    <source>
        <strain evidence="1 2">200518_36</strain>
    </source>
</reference>
<protein>
    <recommendedName>
        <fullName evidence="3">DUF1499 domain-containing protein</fullName>
    </recommendedName>
</protein>
<name>A0ABM8FE87_9GAMM</name>
<dbReference type="PIRSF" id="PIRSF026426">
    <property type="entry name" value="DUF1499"/>
    <property type="match status" value="1"/>
</dbReference>
<sequence>MPNLGVTNGKLAACPSSPNCVSSQAEGKHFIEPLVVKGTNAEAHEKVVAAIDSLKRVKVVTREERYIHAEFTSVVFRFVDDVEFLFLEEHDGDVVIDIRSASRVGHSDFGVNRKRMEAIRRTLNE</sequence>
<dbReference type="Proteomes" id="UP001307608">
    <property type="component" value="Chromosome"/>
</dbReference>